<evidence type="ECO:0000313" key="3">
    <source>
        <dbReference type="Proteomes" id="UP000009170"/>
    </source>
</evidence>
<dbReference type="Gene3D" id="3.40.50.150">
    <property type="entry name" value="Vaccinia Virus protein VP39"/>
    <property type="match status" value="1"/>
</dbReference>
<name>A0A096P940_OSTTA</name>
<dbReference type="InParanoid" id="A0A096P940"/>
<gene>
    <name evidence="2" type="ORF">OT_ostta16g02575</name>
</gene>
<dbReference type="InterPro" id="IPR029063">
    <property type="entry name" value="SAM-dependent_MTases_sf"/>
</dbReference>
<dbReference type="PANTHER" id="PTHR14614:SF130">
    <property type="entry name" value="PROTEIN-LYSINE N-METHYLTRANSFERASE EEF2KMT"/>
    <property type="match status" value="1"/>
</dbReference>
<dbReference type="EMBL" id="CAID01000016">
    <property type="protein sequence ID" value="CEG00463.1"/>
    <property type="molecule type" value="Genomic_DNA"/>
</dbReference>
<reference evidence="3" key="1">
    <citation type="journal article" date="2006" name="Proc. Natl. Acad. Sci. U.S.A.">
        <title>Genome analysis of the smallest free-living eukaryote Ostreococcus tauri unveils many unique features.</title>
        <authorList>
            <person name="Derelle E."/>
            <person name="Ferraz C."/>
            <person name="Rombauts S."/>
            <person name="Rouze P."/>
            <person name="Worden A.Z."/>
            <person name="Robbens S."/>
            <person name="Partensky F."/>
            <person name="Degroeve S."/>
            <person name="Echeynie S."/>
            <person name="Cooke R."/>
            <person name="Saeys Y."/>
            <person name="Wuyts J."/>
            <person name="Jabbari K."/>
            <person name="Bowler C."/>
            <person name="Panaud O."/>
            <person name="Piegu B."/>
            <person name="Ball S.G."/>
            <person name="Ral J.-P."/>
            <person name="Bouget F.-Y."/>
            <person name="Piganeau G."/>
            <person name="De Baets B."/>
            <person name="Picard A."/>
            <person name="Delseny M."/>
            <person name="Demaille J."/>
            <person name="Van de Peer Y."/>
            <person name="Moreau H."/>
        </authorList>
    </citation>
    <scope>NUCLEOTIDE SEQUENCE [LARGE SCALE GENOMIC DNA]</scope>
    <source>
        <strain evidence="3">OTTH 0595 / CCAP 157/2 / RCC745</strain>
    </source>
</reference>
<dbReference type="RefSeq" id="XP_003083743.2">
    <property type="nucleotide sequence ID" value="XM_003083695.2"/>
</dbReference>
<dbReference type="Proteomes" id="UP000009170">
    <property type="component" value="Unassembled WGS sequence"/>
</dbReference>
<evidence type="ECO:0000256" key="1">
    <source>
        <dbReference type="SAM" id="MobiDB-lite"/>
    </source>
</evidence>
<dbReference type="OrthoDB" id="1927431at2759"/>
<dbReference type="PANTHER" id="PTHR14614">
    <property type="entry name" value="HEPATOCELLULAR CARCINOMA-ASSOCIATED ANTIGEN"/>
    <property type="match status" value="1"/>
</dbReference>
<feature type="region of interest" description="Disordered" evidence="1">
    <location>
        <begin position="37"/>
        <end position="69"/>
    </location>
</feature>
<dbReference type="GeneID" id="9831022"/>
<dbReference type="InterPro" id="IPR019410">
    <property type="entry name" value="Methyltransf_16"/>
</dbReference>
<dbReference type="SUPFAM" id="SSF53335">
    <property type="entry name" value="S-adenosyl-L-methionine-dependent methyltransferases"/>
    <property type="match status" value="1"/>
</dbReference>
<keyword evidence="3" id="KW-1185">Reference proteome</keyword>
<dbReference type="CDD" id="cd02440">
    <property type="entry name" value="AdoMet_MTases"/>
    <property type="match status" value="1"/>
</dbReference>
<evidence type="ECO:0000313" key="2">
    <source>
        <dbReference type="EMBL" id="CEG00463.1"/>
    </source>
</evidence>
<protein>
    <submittedName>
        <fullName evidence="2">Nicotinamide N-methyltransferase-like</fullName>
    </submittedName>
</protein>
<sequence>MADDDVVVALALALAMGDPRAVVRRVEANVMDVGRDDRDAVRARAGRDDEGDDDGDDDDSDGDGDGDARARARAQASLAMILRASAKLSPAYAARCARRAIERASVVGGCVRDDIAAYAVGWSGKTWETVDAAVDADADGFGFARSERDGWRNRAYLYAPVRGSARARAIENREGNALTSLGTRACDAIFARTQSDALAGSTGAFAWPAGLVACELIASKIGDELVRNRRVVELGSGTGVTATVLARASPKALTLTDRDATTLENLAANLRLNAAIDRGANNVTVAAMDVTFDALDAPASMRAGTCSVRELDWERASTSSMFALDAEFVLAADCSYDPTLIPGLVRALRALLKVPSSDASAQPTKLMTLDAAAAEARLSGACAKTPCALILSAVRQETTMDVLIDALERARLHPVDVTSVLDAKHLSKFLFRPGWAHARDEFRAFACTPVEQS</sequence>
<accession>A0A096P940</accession>
<dbReference type="AlphaFoldDB" id="A0A096P940"/>
<proteinExistence type="predicted"/>
<dbReference type="KEGG" id="ota:OT_ostta16g02575"/>
<dbReference type="STRING" id="70448.A0A096P940"/>
<reference evidence="2 3" key="2">
    <citation type="journal article" date="2014" name="BMC Genomics">
        <title>An improved genome of the model marine alga Ostreococcus tauri unfolds by assessing Illumina de novo assemblies.</title>
        <authorList>
            <person name="Blanc-Mathieu R."/>
            <person name="Verhelst B."/>
            <person name="Derelle E."/>
            <person name="Rombauts S."/>
            <person name="Bouget F.Y."/>
            <person name="Carre I."/>
            <person name="Chateau A."/>
            <person name="Eyre-Walker A."/>
            <person name="Grimsley N."/>
            <person name="Moreau H."/>
            <person name="Piegu B."/>
            <person name="Rivals E."/>
            <person name="Schackwitz W."/>
            <person name="Van de Peer Y."/>
            <person name="Piganeau G."/>
        </authorList>
    </citation>
    <scope>NUCLEOTIDE SEQUENCE [LARGE SCALE GENOMIC DNA]</scope>
    <source>
        <strain evidence="3">OTTH 0595 / CCAP 157/2 / RCC745</strain>
    </source>
</reference>
<feature type="compositionally biased region" description="Basic and acidic residues" evidence="1">
    <location>
        <begin position="37"/>
        <end position="48"/>
    </location>
</feature>
<organism evidence="2 3">
    <name type="scientific">Ostreococcus tauri</name>
    <name type="common">Marine green alga</name>
    <dbReference type="NCBI Taxonomy" id="70448"/>
    <lineage>
        <taxon>Eukaryota</taxon>
        <taxon>Viridiplantae</taxon>
        <taxon>Chlorophyta</taxon>
        <taxon>Mamiellophyceae</taxon>
        <taxon>Mamiellales</taxon>
        <taxon>Bathycoccaceae</taxon>
        <taxon>Ostreococcus</taxon>
    </lineage>
</organism>
<feature type="compositionally biased region" description="Acidic residues" evidence="1">
    <location>
        <begin position="49"/>
        <end position="65"/>
    </location>
</feature>
<dbReference type="Pfam" id="PF10294">
    <property type="entry name" value="Methyltransf_16"/>
    <property type="match status" value="2"/>
</dbReference>
<comment type="caution">
    <text evidence="2">The sequence shown here is derived from an EMBL/GenBank/DDBJ whole genome shotgun (WGS) entry which is preliminary data.</text>
</comment>